<feature type="compositionally biased region" description="Basic and acidic residues" evidence="1">
    <location>
        <begin position="40"/>
        <end position="49"/>
    </location>
</feature>
<feature type="region of interest" description="Disordered" evidence="1">
    <location>
        <begin position="181"/>
        <end position="209"/>
    </location>
</feature>
<reference evidence="2 3" key="1">
    <citation type="journal article" date="2015" name="Genome Biol. Evol.">
        <title>The genome of winter moth (Operophtera brumata) provides a genomic perspective on sexual dimorphism and phenology.</title>
        <authorList>
            <person name="Derks M.F."/>
            <person name="Smit S."/>
            <person name="Salis L."/>
            <person name="Schijlen E."/>
            <person name="Bossers A."/>
            <person name="Mateman C."/>
            <person name="Pijl A.S."/>
            <person name="de Ridder D."/>
            <person name="Groenen M.A."/>
            <person name="Visser M.E."/>
            <person name="Megens H.J."/>
        </authorList>
    </citation>
    <scope>NUCLEOTIDE SEQUENCE [LARGE SCALE GENOMIC DNA]</scope>
    <source>
        <strain evidence="2">WM2013NL</strain>
        <tissue evidence="2">Head and thorax</tissue>
    </source>
</reference>
<dbReference type="GO" id="GO:0006508">
    <property type="term" value="P:proteolysis"/>
    <property type="evidence" value="ECO:0007669"/>
    <property type="project" value="UniProtKB-KW"/>
</dbReference>
<protein>
    <submittedName>
        <fullName evidence="2">Putative ubiquitin specific protease</fullName>
    </submittedName>
</protein>
<keyword evidence="2" id="KW-0378">Hydrolase</keyword>
<dbReference type="Proteomes" id="UP000037510">
    <property type="component" value="Unassembled WGS sequence"/>
</dbReference>
<accession>A0A0L7KWK1</accession>
<keyword evidence="2" id="KW-0645">Protease</keyword>
<gene>
    <name evidence="2" type="ORF">OBRU01_19521</name>
</gene>
<evidence type="ECO:0000313" key="2">
    <source>
        <dbReference type="EMBL" id="KOB67618.1"/>
    </source>
</evidence>
<evidence type="ECO:0000313" key="3">
    <source>
        <dbReference type="Proteomes" id="UP000037510"/>
    </source>
</evidence>
<organism evidence="2 3">
    <name type="scientific">Operophtera brumata</name>
    <name type="common">Winter moth</name>
    <name type="synonym">Phalaena brumata</name>
    <dbReference type="NCBI Taxonomy" id="104452"/>
    <lineage>
        <taxon>Eukaryota</taxon>
        <taxon>Metazoa</taxon>
        <taxon>Ecdysozoa</taxon>
        <taxon>Arthropoda</taxon>
        <taxon>Hexapoda</taxon>
        <taxon>Insecta</taxon>
        <taxon>Pterygota</taxon>
        <taxon>Neoptera</taxon>
        <taxon>Endopterygota</taxon>
        <taxon>Lepidoptera</taxon>
        <taxon>Glossata</taxon>
        <taxon>Ditrysia</taxon>
        <taxon>Geometroidea</taxon>
        <taxon>Geometridae</taxon>
        <taxon>Larentiinae</taxon>
        <taxon>Operophtera</taxon>
    </lineage>
</organism>
<name>A0A0L7KWK1_OPEBR</name>
<feature type="region of interest" description="Disordered" evidence="1">
    <location>
        <begin position="1"/>
        <end position="63"/>
    </location>
</feature>
<dbReference type="GO" id="GO:0008233">
    <property type="term" value="F:peptidase activity"/>
    <property type="evidence" value="ECO:0007669"/>
    <property type="project" value="UniProtKB-KW"/>
</dbReference>
<sequence length="280" mass="31006">MPVNSVSENKKGVEKPKISLSLNRKKTSFLSNENRGPCENSKENTEHSRPCASNNKENRPAKRPLNGIYLNTVSAAKRLKPLTEVAKLSDWQVERELVVLDPKPLPAMLNGHHTSPADSQYGSTASVVPRKTPIATLCNLGNTCFLNSVLYTLRNGIGRQPSLDGDSSKATLGNIRKSWKKRRELKDKRSSPTEDRVPSPQPEKDERSKPGYCATMIVRTMCMECETVTEKAQAVCGLCVPVGDDDDGEPFRAACLSTEYLRDANKVLCYNDSPYNVYGM</sequence>
<dbReference type="AlphaFoldDB" id="A0A0L7KWK1"/>
<feature type="compositionally biased region" description="Basic and acidic residues" evidence="1">
    <location>
        <begin position="184"/>
        <end position="209"/>
    </location>
</feature>
<proteinExistence type="predicted"/>
<dbReference type="EMBL" id="JTDY01004899">
    <property type="protein sequence ID" value="KOB67618.1"/>
    <property type="molecule type" value="Genomic_DNA"/>
</dbReference>
<keyword evidence="3" id="KW-1185">Reference proteome</keyword>
<comment type="caution">
    <text evidence="2">The sequence shown here is derived from an EMBL/GenBank/DDBJ whole genome shotgun (WGS) entry which is preliminary data.</text>
</comment>
<feature type="compositionally biased region" description="Basic and acidic residues" evidence="1">
    <location>
        <begin position="8"/>
        <end position="17"/>
    </location>
</feature>
<evidence type="ECO:0000256" key="1">
    <source>
        <dbReference type="SAM" id="MobiDB-lite"/>
    </source>
</evidence>